<evidence type="ECO:0000313" key="2">
    <source>
        <dbReference type="EMBL" id="GGW58163.1"/>
    </source>
</evidence>
<evidence type="ECO:0000313" key="3">
    <source>
        <dbReference type="Proteomes" id="UP000634667"/>
    </source>
</evidence>
<protein>
    <recommendedName>
        <fullName evidence="4">Zn-ribbon protein</fullName>
    </recommendedName>
</protein>
<dbReference type="EMBL" id="BMYR01000004">
    <property type="protein sequence ID" value="GGW58163.1"/>
    <property type="molecule type" value="Genomic_DNA"/>
</dbReference>
<feature type="transmembrane region" description="Helical" evidence="1">
    <location>
        <begin position="83"/>
        <end position="103"/>
    </location>
</feature>
<proteinExistence type="predicted"/>
<name>A0ABQ2WLQ2_9ALTE</name>
<accession>A0ABQ2WLQ2</accession>
<keyword evidence="1" id="KW-0472">Membrane</keyword>
<evidence type="ECO:0000256" key="1">
    <source>
        <dbReference type="SAM" id="Phobius"/>
    </source>
</evidence>
<feature type="transmembrane region" description="Helical" evidence="1">
    <location>
        <begin position="50"/>
        <end position="71"/>
    </location>
</feature>
<comment type="caution">
    <text evidence="2">The sequence shown here is derived from an EMBL/GenBank/DDBJ whole genome shotgun (WGS) entry which is preliminary data.</text>
</comment>
<evidence type="ECO:0008006" key="4">
    <source>
        <dbReference type="Google" id="ProtNLM"/>
    </source>
</evidence>
<dbReference type="Proteomes" id="UP000634667">
    <property type="component" value="Unassembled WGS sequence"/>
</dbReference>
<reference evidence="3" key="1">
    <citation type="journal article" date="2019" name="Int. J. Syst. Evol. Microbiol.">
        <title>The Global Catalogue of Microorganisms (GCM) 10K type strain sequencing project: providing services to taxonomists for standard genome sequencing and annotation.</title>
        <authorList>
            <consortium name="The Broad Institute Genomics Platform"/>
            <consortium name="The Broad Institute Genome Sequencing Center for Infectious Disease"/>
            <person name="Wu L."/>
            <person name="Ma J."/>
        </authorList>
    </citation>
    <scope>NUCLEOTIDE SEQUENCE [LARGE SCALE GENOMIC DNA]</scope>
    <source>
        <strain evidence="3">KCTC 23723</strain>
    </source>
</reference>
<organism evidence="2 3">
    <name type="scientific">Alishewanella tabrizica</name>
    <dbReference type="NCBI Taxonomy" id="671278"/>
    <lineage>
        <taxon>Bacteria</taxon>
        <taxon>Pseudomonadati</taxon>
        <taxon>Pseudomonadota</taxon>
        <taxon>Gammaproteobacteria</taxon>
        <taxon>Alteromonadales</taxon>
        <taxon>Alteromonadaceae</taxon>
        <taxon>Alishewanella</taxon>
    </lineage>
</organism>
<keyword evidence="3" id="KW-1185">Reference proteome</keyword>
<keyword evidence="1" id="KW-0812">Transmembrane</keyword>
<keyword evidence="1" id="KW-1133">Transmembrane helix</keyword>
<gene>
    <name evidence="2" type="ORF">GCM10008111_12910</name>
</gene>
<dbReference type="RefSeq" id="WP_189481681.1">
    <property type="nucleotide sequence ID" value="NZ_BMYR01000004.1"/>
</dbReference>
<sequence>MAIISCPVCEHRISNKATECPKCKTLLSGATPEKLAAQHREKILRQSQSLMNQSMLALLLFLAGFGILYWWQPENGSYNEYVSTAAIALGFLWYVVCRARIIWLKRKK</sequence>